<dbReference type="Pfam" id="PF01541">
    <property type="entry name" value="GIY-YIG"/>
    <property type="match status" value="1"/>
</dbReference>
<proteinExistence type="inferred from homology"/>
<evidence type="ECO:0000256" key="7">
    <source>
        <dbReference type="HAMAP-Rule" id="MF_00203"/>
    </source>
</evidence>
<keyword evidence="11" id="KW-1185">Reference proteome</keyword>
<keyword evidence="4 7" id="KW-0267">Excision nuclease</keyword>
<dbReference type="InterPro" id="IPR004791">
    <property type="entry name" value="UvrC"/>
</dbReference>
<reference evidence="10 11" key="1">
    <citation type="journal article" date="2007" name="Nature">
        <title>Light stimulates growth of proteorhodopsin-containing marine Flavobacteria.</title>
        <authorList>
            <person name="Gomez-Consarnau L."/>
            <person name="Gonzalez J.M."/>
            <person name="Coll-Llado M."/>
            <person name="Gourdon P."/>
            <person name="Pascher T."/>
            <person name="Neutze R."/>
            <person name="Pedros-Alio C."/>
            <person name="Pinhassi J."/>
        </authorList>
    </citation>
    <scope>NUCLEOTIDE SEQUENCE [LARGE SCALE GENOMIC DNA]</scope>
    <source>
        <strain evidence="10 11">MED217</strain>
    </source>
</reference>
<dbReference type="FunFam" id="3.40.1440.10:FF:000001">
    <property type="entry name" value="UvrABC system protein C"/>
    <property type="match status" value="1"/>
</dbReference>
<dbReference type="Gene3D" id="3.40.1440.10">
    <property type="entry name" value="GIY-YIG endonuclease"/>
    <property type="match status" value="1"/>
</dbReference>
<dbReference type="InterPro" id="IPR000305">
    <property type="entry name" value="GIY-YIG_endonuc"/>
</dbReference>
<dbReference type="STRING" id="398720.MED217_00550"/>
<sequence>METPDLEIQLKTLPSSPGVYQYYDKKGKLLYVGKAKNLKKRVSSYFNKKHDNARTHMLVKKIVTIKHIVVNSETDALLLENNMIKNYQPKYNVMLKDDKSYPWICIKNERFPRVFPTRRLIKDGSEYYGPYTSMKTVHTLLDLIKGLYPLRTCNYDLSKEKIESGKYKVCLEYHLGNCLGPCEDKISAKTYHDNIDAIRDIVKGNFKDSLHRFRSQMKAHAEAMEFEDAQRIKEKIEVLEGYQAKSTVVNPSINNVDVFSIVSDEGYGYVNFLQLSHGAIIRSHTLELKKKLDESDAELLAIGIIEIRQRFNSQSSEIYVPFDLDLGDGIRVTVPKLGDKKRIVELSERNAKYFRMERFKQTKIVDPDRHVNRLMAQMKSDLRLSVEPRHIECFDNSNIQGTNPVAACVVFKDGKPSKKDYRKFNIKTVTGPDDFASMEEVVFRRYRRLLNEDEPLPQLIIVDGGKGQLSSGVKALEALGLRGKIAIIGIAKRLEELFYPGDSIPLYLDKKSETLKVIQQLRNEAHRFGITFHRNQRSKAAINTELETIPGIGEKTVIELLRHFRSVSKVKKASAAALSEVIGPAKAKIIINHYQQSANEN</sequence>
<dbReference type="SUPFAM" id="SSF82771">
    <property type="entry name" value="GIY-YIG endonuclease"/>
    <property type="match status" value="1"/>
</dbReference>
<dbReference type="CDD" id="cd10434">
    <property type="entry name" value="GIY-YIG_UvrC_Cho"/>
    <property type="match status" value="1"/>
</dbReference>
<dbReference type="Pfam" id="PF14520">
    <property type="entry name" value="HHH_5"/>
    <property type="match status" value="1"/>
</dbReference>
<dbReference type="InterPro" id="IPR001162">
    <property type="entry name" value="UvrC_RNase_H_dom"/>
</dbReference>
<dbReference type="InterPro" id="IPR035901">
    <property type="entry name" value="GIY-YIG_endonuc_sf"/>
</dbReference>
<name>A3XQD6_LEEBM</name>
<accession>A3XQD6</accession>
<dbReference type="InterPro" id="IPR010994">
    <property type="entry name" value="RuvA_2-like"/>
</dbReference>
<dbReference type="AlphaFoldDB" id="A3XQD6"/>
<keyword evidence="2 7" id="KW-0227">DNA damage</keyword>
<dbReference type="PROSITE" id="PS50164">
    <property type="entry name" value="GIY_YIG"/>
    <property type="match status" value="1"/>
</dbReference>
<evidence type="ECO:0000313" key="10">
    <source>
        <dbReference type="EMBL" id="EAQ48242.1"/>
    </source>
</evidence>
<comment type="caution">
    <text evidence="10">The sequence shown here is derived from an EMBL/GenBank/DDBJ whole genome shotgun (WGS) entry which is preliminary data.</text>
</comment>
<comment type="subunit">
    <text evidence="7">Interacts with UvrB in an incision complex.</text>
</comment>
<dbReference type="SUPFAM" id="SSF46600">
    <property type="entry name" value="C-terminal UvrC-binding domain of UvrB"/>
    <property type="match status" value="1"/>
</dbReference>
<dbReference type="InterPro" id="IPR038476">
    <property type="entry name" value="UvrC_RNase_H_dom_sf"/>
</dbReference>
<dbReference type="GO" id="GO:0005737">
    <property type="term" value="C:cytoplasm"/>
    <property type="evidence" value="ECO:0007669"/>
    <property type="project" value="UniProtKB-SubCell"/>
</dbReference>
<evidence type="ECO:0000256" key="2">
    <source>
        <dbReference type="ARBA" id="ARBA00022763"/>
    </source>
</evidence>
<dbReference type="Proteomes" id="UP000001601">
    <property type="component" value="Unassembled WGS sequence"/>
</dbReference>
<dbReference type="Pfam" id="PF08459">
    <property type="entry name" value="UvrC_RNaseH_dom"/>
    <property type="match status" value="1"/>
</dbReference>
<dbReference type="GO" id="GO:0003677">
    <property type="term" value="F:DNA binding"/>
    <property type="evidence" value="ECO:0007669"/>
    <property type="project" value="UniProtKB-UniRule"/>
</dbReference>
<keyword evidence="1 7" id="KW-0963">Cytoplasm</keyword>
<comment type="similarity">
    <text evidence="7">Belongs to the UvrC family.</text>
</comment>
<dbReference type="Gene3D" id="1.10.150.20">
    <property type="entry name" value="5' to 3' exonuclease, C-terminal subdomain"/>
    <property type="match status" value="1"/>
</dbReference>
<dbReference type="OrthoDB" id="9804933at2"/>
<dbReference type="eggNOG" id="COG0322">
    <property type="taxonomic scope" value="Bacteria"/>
</dbReference>
<evidence type="ECO:0000256" key="5">
    <source>
        <dbReference type="ARBA" id="ARBA00023204"/>
    </source>
</evidence>
<comment type="subcellular location">
    <subcellularLocation>
        <location evidence="7">Cytoplasm</location>
    </subcellularLocation>
</comment>
<organism evidence="10 11">
    <name type="scientific">Leeuwenhoekiella blandensis (strain CECT 7118 / CCUG 51940 / KCTC 22103 / MED217)</name>
    <name type="common">Flavobacterium sp. (strain MED217)</name>
    <dbReference type="NCBI Taxonomy" id="398720"/>
    <lineage>
        <taxon>Bacteria</taxon>
        <taxon>Pseudomonadati</taxon>
        <taxon>Bacteroidota</taxon>
        <taxon>Flavobacteriia</taxon>
        <taxon>Flavobacteriales</taxon>
        <taxon>Flavobacteriaceae</taxon>
        <taxon>Leeuwenhoekiella</taxon>
    </lineage>
</organism>
<dbReference type="InterPro" id="IPR047296">
    <property type="entry name" value="GIY-YIG_UvrC_Cho"/>
</dbReference>
<gene>
    <name evidence="7" type="primary">uvrC</name>
    <name evidence="10" type="ORF">MED217_00550</name>
</gene>
<dbReference type="PROSITE" id="PS50165">
    <property type="entry name" value="UVRC"/>
    <property type="match status" value="1"/>
</dbReference>
<dbReference type="PANTHER" id="PTHR30562:SF1">
    <property type="entry name" value="UVRABC SYSTEM PROTEIN C"/>
    <property type="match status" value="1"/>
</dbReference>
<evidence type="ECO:0000256" key="1">
    <source>
        <dbReference type="ARBA" id="ARBA00022490"/>
    </source>
</evidence>
<evidence type="ECO:0000256" key="4">
    <source>
        <dbReference type="ARBA" id="ARBA00022881"/>
    </source>
</evidence>
<protein>
    <recommendedName>
        <fullName evidence="7">UvrABC system protein C</fullName>
        <shortName evidence="7">Protein UvrC</shortName>
    </recommendedName>
    <alternativeName>
        <fullName evidence="7">Excinuclease ABC subunit C</fullName>
    </alternativeName>
</protein>
<keyword evidence="5 7" id="KW-0234">DNA repair</keyword>
<dbReference type="Pfam" id="PF22920">
    <property type="entry name" value="UvrC_RNaseH"/>
    <property type="match status" value="1"/>
</dbReference>
<evidence type="ECO:0000313" key="11">
    <source>
        <dbReference type="Proteomes" id="UP000001601"/>
    </source>
</evidence>
<dbReference type="GO" id="GO:0009432">
    <property type="term" value="P:SOS response"/>
    <property type="evidence" value="ECO:0007669"/>
    <property type="project" value="UniProtKB-UniRule"/>
</dbReference>
<feature type="domain" description="GIY-YIG" evidence="8">
    <location>
        <begin position="15"/>
        <end position="93"/>
    </location>
</feature>
<keyword evidence="6 7" id="KW-0742">SOS response</keyword>
<dbReference type="GO" id="GO:0009381">
    <property type="term" value="F:excinuclease ABC activity"/>
    <property type="evidence" value="ECO:0007669"/>
    <property type="project" value="UniProtKB-UniRule"/>
</dbReference>
<dbReference type="InterPro" id="IPR050066">
    <property type="entry name" value="UvrABC_protein_C"/>
</dbReference>
<dbReference type="InterPro" id="IPR036876">
    <property type="entry name" value="UVR_dom_sf"/>
</dbReference>
<dbReference type="NCBIfam" id="TIGR00194">
    <property type="entry name" value="uvrC"/>
    <property type="match status" value="1"/>
</dbReference>
<dbReference type="Gene3D" id="3.30.420.340">
    <property type="entry name" value="UvrC, RNAse H endonuclease domain"/>
    <property type="match status" value="1"/>
</dbReference>
<evidence type="ECO:0000259" key="8">
    <source>
        <dbReference type="PROSITE" id="PS50164"/>
    </source>
</evidence>
<evidence type="ECO:0000256" key="3">
    <source>
        <dbReference type="ARBA" id="ARBA00022769"/>
    </source>
</evidence>
<dbReference type="GO" id="GO:0009380">
    <property type="term" value="C:excinuclease repair complex"/>
    <property type="evidence" value="ECO:0007669"/>
    <property type="project" value="InterPro"/>
</dbReference>
<dbReference type="HOGENOM" id="CLU_014841_3_2_10"/>
<dbReference type="SUPFAM" id="SSF47781">
    <property type="entry name" value="RuvA domain 2-like"/>
    <property type="match status" value="1"/>
</dbReference>
<dbReference type="GO" id="GO:0006289">
    <property type="term" value="P:nucleotide-excision repair"/>
    <property type="evidence" value="ECO:0007669"/>
    <property type="project" value="UniProtKB-UniRule"/>
</dbReference>
<evidence type="ECO:0000256" key="6">
    <source>
        <dbReference type="ARBA" id="ARBA00023236"/>
    </source>
</evidence>
<dbReference type="PANTHER" id="PTHR30562">
    <property type="entry name" value="UVRC/OXIDOREDUCTASE"/>
    <property type="match status" value="1"/>
</dbReference>
<evidence type="ECO:0000259" key="9">
    <source>
        <dbReference type="PROSITE" id="PS50165"/>
    </source>
</evidence>
<dbReference type="EMBL" id="AANC01000009">
    <property type="protein sequence ID" value="EAQ48242.1"/>
    <property type="molecule type" value="Genomic_DNA"/>
</dbReference>
<keyword evidence="3 7" id="KW-0228">DNA excision</keyword>
<feature type="domain" description="UvrC family homology region profile" evidence="9">
    <location>
        <begin position="272"/>
        <end position="471"/>
    </location>
</feature>
<dbReference type="RefSeq" id="WP_009778505.1">
    <property type="nucleotide sequence ID" value="NZ_CH672395.1"/>
</dbReference>
<dbReference type="HAMAP" id="MF_00203">
    <property type="entry name" value="UvrC"/>
    <property type="match status" value="1"/>
</dbReference>
<dbReference type="SMART" id="SM00465">
    <property type="entry name" value="GIYc"/>
    <property type="match status" value="1"/>
</dbReference>
<comment type="function">
    <text evidence="7">The UvrABC repair system catalyzes the recognition and processing of DNA lesions. UvrC both incises the 5' and 3' sides of the lesion. The N-terminal half is responsible for the 3' incision and the C-terminal half is responsible for the 5' incision.</text>
</comment>